<feature type="transmembrane region" description="Helical" evidence="6">
    <location>
        <begin position="390"/>
        <end position="407"/>
    </location>
</feature>
<feature type="transmembrane region" description="Helical" evidence="6">
    <location>
        <begin position="350"/>
        <end position="370"/>
    </location>
</feature>
<feature type="transmembrane region" description="Helical" evidence="6">
    <location>
        <begin position="187"/>
        <end position="209"/>
    </location>
</feature>
<dbReference type="Gene3D" id="1.20.1250.20">
    <property type="entry name" value="MFS general substrate transporter like domains"/>
    <property type="match status" value="3"/>
</dbReference>
<evidence type="ECO:0000313" key="9">
    <source>
        <dbReference type="Proteomes" id="UP000663852"/>
    </source>
</evidence>
<reference evidence="8" key="1">
    <citation type="submission" date="2021-02" db="EMBL/GenBank/DDBJ databases">
        <authorList>
            <person name="Nowell W R."/>
        </authorList>
    </citation>
    <scope>NUCLEOTIDE SEQUENCE</scope>
</reference>
<feature type="transmembrane region" description="Helical" evidence="6">
    <location>
        <begin position="476"/>
        <end position="494"/>
    </location>
</feature>
<dbReference type="OrthoDB" id="2985014at2759"/>
<feature type="transmembrane region" description="Helical" evidence="6">
    <location>
        <begin position="506"/>
        <end position="527"/>
    </location>
</feature>
<dbReference type="Proteomes" id="UP000663852">
    <property type="component" value="Unassembled WGS sequence"/>
</dbReference>
<keyword evidence="5 6" id="KW-0472">Membrane</keyword>
<dbReference type="PROSITE" id="PS50850">
    <property type="entry name" value="MFS"/>
    <property type="match status" value="1"/>
</dbReference>
<dbReference type="InterPro" id="IPR020846">
    <property type="entry name" value="MFS_dom"/>
</dbReference>
<dbReference type="GO" id="GO:0022857">
    <property type="term" value="F:transmembrane transporter activity"/>
    <property type="evidence" value="ECO:0007669"/>
    <property type="project" value="InterPro"/>
</dbReference>
<protein>
    <recommendedName>
        <fullName evidence="7">Major facilitator superfamily (MFS) profile domain-containing protein</fullName>
    </recommendedName>
</protein>
<feature type="transmembrane region" description="Helical" evidence="6">
    <location>
        <begin position="441"/>
        <end position="464"/>
    </location>
</feature>
<proteinExistence type="predicted"/>
<gene>
    <name evidence="8" type="ORF">EDS130_LOCUS21080</name>
</gene>
<sequence>MESNHSLTEISVGANNNDKLEGTCSTTIDNDDPDDRKLLRKLDLHLIPGMTLLYLLNYLDRVNIGQAKLNGITTSLNLSSEQYNTCLSVVYVTYVAFEVPSNLILKKLRPSRWIPLIMVTWGIVTTLTGLVNSYYGLLACRLLLGAPEAGLFPGAQYNTCLSVVYVTYVAFEVPSNLILKKLRPSRWIPLIMVTWGIVTTLTGLVNSYYGLLACRLLLGAPEAGLFPGATYYLSSWYKRRELSWRVSILFSAATLAGTFGGILAYGINHMNGIGGQEGWRWIFYIEGIVTVVVGALAFLFICDFPTNRPRFLTESECNRVINRLRTDAGPGGSEHFSWKQILAAFTDWKLYVWSLNYIGILVPLLSLSLFLPTIVQNLGFVSYKAQLLTAPPYAFAFITTVTTAYFSDKYARRGIFILFWIVITMIGYIILLVVNDLGAKYFAVFLAAGGIPPCVATCITFISCNISPQTKRATSLAFMISVGNCGGIISGQIYRTQDAPRFILGHAINLGFCVLSIICTCILMMGLRLENRRRDRVYGVVQDNLMTNANTTMDVFGLGSVEDRQRWGYENMSEKEIRDLGDKHAAWRYII</sequence>
<comment type="caution">
    <text evidence="8">The sequence shown here is derived from an EMBL/GenBank/DDBJ whole genome shotgun (WGS) entry which is preliminary data.</text>
</comment>
<evidence type="ECO:0000256" key="3">
    <source>
        <dbReference type="ARBA" id="ARBA00022692"/>
    </source>
</evidence>
<feature type="transmembrane region" description="Helical" evidence="6">
    <location>
        <begin position="246"/>
        <end position="267"/>
    </location>
</feature>
<keyword evidence="2" id="KW-0813">Transport</keyword>
<organism evidence="8 9">
    <name type="scientific">Adineta ricciae</name>
    <name type="common">Rotifer</name>
    <dbReference type="NCBI Taxonomy" id="249248"/>
    <lineage>
        <taxon>Eukaryota</taxon>
        <taxon>Metazoa</taxon>
        <taxon>Spiralia</taxon>
        <taxon>Gnathifera</taxon>
        <taxon>Rotifera</taxon>
        <taxon>Eurotatoria</taxon>
        <taxon>Bdelloidea</taxon>
        <taxon>Adinetida</taxon>
        <taxon>Adinetidae</taxon>
        <taxon>Adineta</taxon>
    </lineage>
</organism>
<evidence type="ECO:0000259" key="7">
    <source>
        <dbReference type="PROSITE" id="PS50850"/>
    </source>
</evidence>
<feature type="transmembrane region" description="Helical" evidence="6">
    <location>
        <begin position="414"/>
        <end position="435"/>
    </location>
</feature>
<feature type="transmembrane region" description="Helical" evidence="6">
    <location>
        <begin position="155"/>
        <end position="175"/>
    </location>
</feature>
<evidence type="ECO:0000256" key="6">
    <source>
        <dbReference type="SAM" id="Phobius"/>
    </source>
</evidence>
<dbReference type="InterPro" id="IPR011701">
    <property type="entry name" value="MFS"/>
</dbReference>
<dbReference type="FunFam" id="1.20.1250.20:FF:000068">
    <property type="entry name" value="MFS general substrate transporter"/>
    <property type="match status" value="1"/>
</dbReference>
<feature type="domain" description="Major facilitator superfamily (MFS) profile" evidence="7">
    <location>
        <begin position="86"/>
        <end position="534"/>
    </location>
</feature>
<accession>A0A814QKX8</accession>
<dbReference type="InterPro" id="IPR036259">
    <property type="entry name" value="MFS_trans_sf"/>
</dbReference>
<feature type="transmembrane region" description="Helical" evidence="6">
    <location>
        <begin position="113"/>
        <end position="135"/>
    </location>
</feature>
<evidence type="ECO:0000256" key="5">
    <source>
        <dbReference type="ARBA" id="ARBA00023136"/>
    </source>
</evidence>
<dbReference type="GO" id="GO:0016020">
    <property type="term" value="C:membrane"/>
    <property type="evidence" value="ECO:0007669"/>
    <property type="project" value="UniProtKB-SubCell"/>
</dbReference>
<name>A0A814QKX8_ADIRI</name>
<evidence type="ECO:0000256" key="2">
    <source>
        <dbReference type="ARBA" id="ARBA00022448"/>
    </source>
</evidence>
<evidence type="ECO:0000256" key="4">
    <source>
        <dbReference type="ARBA" id="ARBA00022989"/>
    </source>
</evidence>
<comment type="subcellular location">
    <subcellularLocation>
        <location evidence="1">Membrane</location>
        <topology evidence="1">Multi-pass membrane protein</topology>
    </subcellularLocation>
</comment>
<feature type="transmembrane region" description="Helical" evidence="6">
    <location>
        <begin position="279"/>
        <end position="302"/>
    </location>
</feature>
<evidence type="ECO:0000256" key="1">
    <source>
        <dbReference type="ARBA" id="ARBA00004141"/>
    </source>
</evidence>
<dbReference type="PANTHER" id="PTHR43791:SF19">
    <property type="entry name" value="TRANSPORTER, PUTATIVE (AFU_ORTHOLOGUE AFUA_1G01812)-RELATED"/>
    <property type="match status" value="1"/>
</dbReference>
<dbReference type="AlphaFoldDB" id="A0A814QKX8"/>
<dbReference type="PANTHER" id="PTHR43791">
    <property type="entry name" value="PERMEASE-RELATED"/>
    <property type="match status" value="1"/>
</dbReference>
<keyword evidence="3 6" id="KW-0812">Transmembrane</keyword>
<evidence type="ECO:0000313" key="8">
    <source>
        <dbReference type="EMBL" id="CAF1121527.1"/>
    </source>
</evidence>
<dbReference type="EMBL" id="CAJNOJ010000105">
    <property type="protein sequence ID" value="CAF1121527.1"/>
    <property type="molecule type" value="Genomic_DNA"/>
</dbReference>
<keyword evidence="4 6" id="KW-1133">Transmembrane helix</keyword>
<dbReference type="SUPFAM" id="SSF103473">
    <property type="entry name" value="MFS general substrate transporter"/>
    <property type="match status" value="2"/>
</dbReference>
<dbReference type="Pfam" id="PF07690">
    <property type="entry name" value="MFS_1"/>
    <property type="match status" value="1"/>
</dbReference>